<dbReference type="Gene3D" id="2.60.120.10">
    <property type="entry name" value="Jelly Rolls"/>
    <property type="match status" value="1"/>
</dbReference>
<dbReference type="AlphaFoldDB" id="A0A1V9FXA1"/>
<dbReference type="RefSeq" id="WP_081148290.1">
    <property type="nucleotide sequence ID" value="NZ_LVYD01000048.1"/>
</dbReference>
<dbReference type="InterPro" id="IPR014710">
    <property type="entry name" value="RmlC-like_jellyroll"/>
</dbReference>
<comment type="caution">
    <text evidence="2">The sequence shown here is derived from an EMBL/GenBank/DDBJ whole genome shotgun (WGS) entry which is preliminary data.</text>
</comment>
<evidence type="ECO:0000313" key="2">
    <source>
        <dbReference type="EMBL" id="OQP62866.1"/>
    </source>
</evidence>
<dbReference type="Proteomes" id="UP000192796">
    <property type="component" value="Unassembled WGS sequence"/>
</dbReference>
<dbReference type="CDD" id="cd00038">
    <property type="entry name" value="CAP_ED"/>
    <property type="match status" value="1"/>
</dbReference>
<dbReference type="STRING" id="1703345.A3860_26510"/>
<dbReference type="Pfam" id="PF00027">
    <property type="entry name" value="cNMP_binding"/>
    <property type="match status" value="1"/>
</dbReference>
<feature type="domain" description="Cyclic nucleotide-binding" evidence="1">
    <location>
        <begin position="32"/>
        <end position="118"/>
    </location>
</feature>
<evidence type="ECO:0000313" key="3">
    <source>
        <dbReference type="Proteomes" id="UP000192796"/>
    </source>
</evidence>
<dbReference type="SUPFAM" id="SSF51206">
    <property type="entry name" value="cAMP-binding domain-like"/>
    <property type="match status" value="1"/>
</dbReference>
<gene>
    <name evidence="2" type="ORF">A3860_26510</name>
</gene>
<proteinExistence type="predicted"/>
<name>A0A1V9FXA1_9BACT</name>
<organism evidence="2 3">
    <name type="scientific">Niastella vici</name>
    <dbReference type="NCBI Taxonomy" id="1703345"/>
    <lineage>
        <taxon>Bacteria</taxon>
        <taxon>Pseudomonadati</taxon>
        <taxon>Bacteroidota</taxon>
        <taxon>Chitinophagia</taxon>
        <taxon>Chitinophagales</taxon>
        <taxon>Chitinophagaceae</taxon>
        <taxon>Niastella</taxon>
    </lineage>
</organism>
<reference evidence="2 3" key="1">
    <citation type="submission" date="2016-03" db="EMBL/GenBank/DDBJ databases">
        <title>Niastella vici sp. nov., isolated from farmland soil.</title>
        <authorList>
            <person name="Chen L."/>
            <person name="Wang D."/>
            <person name="Yang S."/>
            <person name="Wang G."/>
        </authorList>
    </citation>
    <scope>NUCLEOTIDE SEQUENCE [LARGE SCALE GENOMIC DNA]</scope>
    <source>
        <strain evidence="2 3">DJ57</strain>
    </source>
</reference>
<dbReference type="EMBL" id="LVYD01000048">
    <property type="protein sequence ID" value="OQP62866.1"/>
    <property type="molecule type" value="Genomic_DNA"/>
</dbReference>
<evidence type="ECO:0000259" key="1">
    <source>
        <dbReference type="Pfam" id="PF00027"/>
    </source>
</evidence>
<dbReference type="OrthoDB" id="9152304at2"/>
<keyword evidence="3" id="KW-1185">Reference proteome</keyword>
<dbReference type="InterPro" id="IPR018490">
    <property type="entry name" value="cNMP-bd_dom_sf"/>
</dbReference>
<accession>A0A1V9FXA1</accession>
<protein>
    <recommendedName>
        <fullName evidence="1">Cyclic nucleotide-binding domain-containing protein</fullName>
    </recommendedName>
</protein>
<sequence>MDIHDHILKNVAKHISLSREEAAHFTSLLIYKEVPKKTTLLAEGHACNQLSYVHSGALRSYCLDKEGKESTIMFAVADWWLTDMYCFLNDKPAMMYIEAIEDSCILNLSRENFNNLFNAVPKFERFFRILLQNAYTREQLRTIENLTLTAEERYFRFINKYPQIASQVTQKQIASYLGITPEFLSAIRKKNVPRRAR</sequence>
<dbReference type="InterPro" id="IPR000595">
    <property type="entry name" value="cNMP-bd_dom"/>
</dbReference>